<name>A0A6A5GPM4_CAERE</name>
<proteinExistence type="predicted"/>
<dbReference type="RefSeq" id="XP_053584396.1">
    <property type="nucleotide sequence ID" value="XM_053729624.1"/>
</dbReference>
<sequence length="195" mass="22437">MGKRYWLKEEVIKDKFSNKLEVILFEKSKKTDLLWPKEKASILADPRGINFFQDMIDGKIGLPRQLFYYVIGTSAPQFAGPENSALFYHLLSIGFIPEDFSAHFTQLDTPCLHIEPKFVEERTQFNVKMLSDARNIECYRAGLDKEDDNVEELVGNYGKGFIAAIGDYFSYQRKLKSEGYKNWTTPVLEVIEGEG</sequence>
<accession>A0A6A5GPM4</accession>
<dbReference type="CTD" id="78775709"/>
<evidence type="ECO:0000313" key="1">
    <source>
        <dbReference type="EMBL" id="KAF1756621.1"/>
    </source>
</evidence>
<protein>
    <submittedName>
        <fullName evidence="1">Uncharacterized protein</fullName>
    </submittedName>
</protein>
<dbReference type="Proteomes" id="UP000483820">
    <property type="component" value="Chromosome IV"/>
</dbReference>
<comment type="caution">
    <text evidence="1">The sequence shown here is derived from an EMBL/GenBank/DDBJ whole genome shotgun (WGS) entry which is preliminary data.</text>
</comment>
<organism evidence="1 2">
    <name type="scientific">Caenorhabditis remanei</name>
    <name type="common">Caenorhabditis vulgaris</name>
    <dbReference type="NCBI Taxonomy" id="31234"/>
    <lineage>
        <taxon>Eukaryota</taxon>
        <taxon>Metazoa</taxon>
        <taxon>Ecdysozoa</taxon>
        <taxon>Nematoda</taxon>
        <taxon>Chromadorea</taxon>
        <taxon>Rhabditida</taxon>
        <taxon>Rhabditina</taxon>
        <taxon>Rhabditomorpha</taxon>
        <taxon>Rhabditoidea</taxon>
        <taxon>Rhabditidae</taxon>
        <taxon>Peloderinae</taxon>
        <taxon>Caenorhabditis</taxon>
    </lineage>
</organism>
<reference evidence="1 2" key="1">
    <citation type="submission" date="2019-12" db="EMBL/GenBank/DDBJ databases">
        <title>Chromosome-level assembly of the Caenorhabditis remanei genome.</title>
        <authorList>
            <person name="Teterina A.A."/>
            <person name="Willis J.H."/>
            <person name="Phillips P.C."/>
        </authorList>
    </citation>
    <scope>NUCLEOTIDE SEQUENCE [LARGE SCALE GENOMIC DNA]</scope>
    <source>
        <strain evidence="1 2">PX506</strain>
        <tissue evidence="1">Whole organism</tissue>
    </source>
</reference>
<gene>
    <name evidence="1" type="ORF">GCK72_013074</name>
</gene>
<dbReference type="AlphaFoldDB" id="A0A6A5GPM4"/>
<dbReference type="KEGG" id="crq:GCK72_013074"/>
<dbReference type="GeneID" id="78775709"/>
<evidence type="ECO:0000313" key="2">
    <source>
        <dbReference type="Proteomes" id="UP000483820"/>
    </source>
</evidence>
<dbReference type="EMBL" id="WUAV01000004">
    <property type="protein sequence ID" value="KAF1756621.1"/>
    <property type="molecule type" value="Genomic_DNA"/>
</dbReference>